<evidence type="ECO:0000259" key="1">
    <source>
        <dbReference type="PROSITE" id="PS51707"/>
    </source>
</evidence>
<comment type="caution">
    <text evidence="2">The sequence shown here is derived from an EMBL/GenBank/DDBJ whole genome shotgun (WGS) entry which is preliminary data.</text>
</comment>
<dbReference type="AlphaFoldDB" id="A0A2T4UI87"/>
<dbReference type="InterPro" id="IPR033469">
    <property type="entry name" value="CYTH-like_dom_sf"/>
</dbReference>
<gene>
    <name evidence="2" type="ORF">C7Y72_04375</name>
</gene>
<dbReference type="OrthoDB" id="9795347at2"/>
<dbReference type="SUPFAM" id="SSF55154">
    <property type="entry name" value="CYTH-like phosphatases"/>
    <property type="match status" value="1"/>
</dbReference>
<dbReference type="SMART" id="SM01118">
    <property type="entry name" value="CYTH"/>
    <property type="match status" value="1"/>
</dbReference>
<evidence type="ECO:0000313" key="3">
    <source>
        <dbReference type="Proteomes" id="UP000240739"/>
    </source>
</evidence>
<protein>
    <submittedName>
        <fullName evidence="2">Adenylate cyclase</fullName>
    </submittedName>
</protein>
<dbReference type="InterPro" id="IPR008173">
    <property type="entry name" value="Adenylyl_cyclase_CyaB"/>
</dbReference>
<reference evidence="2 3" key="1">
    <citation type="submission" date="2018-03" db="EMBL/GenBank/DDBJ databases">
        <title>Aquarubrobacter algicola gen. nov., sp. nov., a novel actinobacterium isolated from shallow eutrophic lake during the end of cyanobacterial harmful algal blooms.</title>
        <authorList>
            <person name="Chun S.J."/>
        </authorList>
    </citation>
    <scope>NUCLEOTIDE SEQUENCE [LARGE SCALE GENOMIC DNA]</scope>
    <source>
        <strain evidence="2 3">Seoho-28</strain>
    </source>
</reference>
<dbReference type="Pfam" id="PF01928">
    <property type="entry name" value="CYTH"/>
    <property type="match status" value="1"/>
</dbReference>
<dbReference type="InterPro" id="IPR023577">
    <property type="entry name" value="CYTH_domain"/>
</dbReference>
<name>A0A2T4UI87_9ACTN</name>
<dbReference type="PANTHER" id="PTHR21028">
    <property type="entry name" value="SI:CH211-156B7.4"/>
    <property type="match status" value="1"/>
</dbReference>
<dbReference type="PROSITE" id="PS51707">
    <property type="entry name" value="CYTH"/>
    <property type="match status" value="1"/>
</dbReference>
<sequence length="177" mass="19070">MIPPAAPRRNVELKAHDPDPVSTLAAVRDTGAVSMGTLEQADTYFPVPHGRLKLRDEGPRGATLISYDRPREARARPSSYRLVPVPDPASLRAALAQALGESGTVVKSRRLLMHGAVRIHLDRIEGLGNFVELEAVAPPDSDLRAEHAAVDALARALGITPDRVVDRGYAELLGIHD</sequence>
<dbReference type="RefSeq" id="WP_107567374.1">
    <property type="nucleotide sequence ID" value="NZ_PYYB01000001.1"/>
</dbReference>
<accession>A0A2T4UI87</accession>
<evidence type="ECO:0000313" key="2">
    <source>
        <dbReference type="EMBL" id="PTL58937.1"/>
    </source>
</evidence>
<keyword evidence="3" id="KW-1185">Reference proteome</keyword>
<dbReference type="Proteomes" id="UP000240739">
    <property type="component" value="Unassembled WGS sequence"/>
</dbReference>
<dbReference type="CDD" id="cd07890">
    <property type="entry name" value="CYTH-like_AC_IV-like"/>
    <property type="match status" value="1"/>
</dbReference>
<feature type="domain" description="CYTH" evidence="1">
    <location>
        <begin position="8"/>
        <end position="175"/>
    </location>
</feature>
<proteinExistence type="predicted"/>
<dbReference type="PANTHER" id="PTHR21028:SF2">
    <property type="entry name" value="CYTH DOMAIN-CONTAINING PROTEIN"/>
    <property type="match status" value="1"/>
</dbReference>
<organism evidence="2 3">
    <name type="scientific">Paraconexibacter algicola</name>
    <dbReference type="NCBI Taxonomy" id="2133960"/>
    <lineage>
        <taxon>Bacteria</taxon>
        <taxon>Bacillati</taxon>
        <taxon>Actinomycetota</taxon>
        <taxon>Thermoleophilia</taxon>
        <taxon>Solirubrobacterales</taxon>
        <taxon>Paraconexibacteraceae</taxon>
        <taxon>Paraconexibacter</taxon>
    </lineage>
</organism>
<dbReference type="EMBL" id="PYYB01000001">
    <property type="protein sequence ID" value="PTL58937.1"/>
    <property type="molecule type" value="Genomic_DNA"/>
</dbReference>
<dbReference type="Gene3D" id="2.40.320.10">
    <property type="entry name" value="Hypothetical Protein Pfu-838710-001"/>
    <property type="match status" value="1"/>
</dbReference>